<evidence type="ECO:0000313" key="1">
    <source>
        <dbReference type="EMBL" id="CAG8550477.1"/>
    </source>
</evidence>
<sequence>MESFYNLPSECLREIFSCLENEYSTLYNCLFVSRTWCRQVVSILWRNPFRHKTFRPSPFFKQNNNSYSLCTTYLSALNEEEKKILHPYDSRHNLPPPLFQYSSYLEKFSFENIEAIAESWIKHEEAFEIPHDECCNRIKLIMAAILQLFLRTSCPKDVRVSYGYRSYDILGGIPFSSYQPGFSRLINLAVGVTGFHPTPNLIELLKILPKLSTNLKGLEFVFDEDLYQEQSVIDLLIDIMTAQSNLKKISLEISSDFYSPTTKKFISALNCQKESLTSLSLYNVDFSSVSLNGIAECTLLESMEIYYCRGAKNHSCAKFLQSPIQLKSLAFDGNDFKDVTLIPAFVEKAGKTLVCLSIDNLSDETIKTLMKCCPNLTDFTLLCNDQELDAFLDYLKGSNISKLTVDSSEICDSTELLEVLGDYIPRNLEKINLFSSFSPDSFERFLSDYYKSTSKSLRTLCIKDVTGDNYPKYLKAIESHAVFGTTLKTVLISSTVEITEEISILLRNIKRLRINASFVEDF</sequence>
<gene>
    <name evidence="1" type="ORF">ACOLOM_LOCUS4832</name>
</gene>
<accession>A0ACA9LWK3</accession>
<reference evidence="1" key="1">
    <citation type="submission" date="2021-06" db="EMBL/GenBank/DDBJ databases">
        <authorList>
            <person name="Kallberg Y."/>
            <person name="Tangrot J."/>
            <person name="Rosling A."/>
        </authorList>
    </citation>
    <scope>NUCLEOTIDE SEQUENCE</scope>
    <source>
        <strain evidence="1">CL356</strain>
    </source>
</reference>
<evidence type="ECO:0000313" key="2">
    <source>
        <dbReference type="Proteomes" id="UP000789525"/>
    </source>
</evidence>
<organism evidence="1 2">
    <name type="scientific">Acaulospora colombiana</name>
    <dbReference type="NCBI Taxonomy" id="27376"/>
    <lineage>
        <taxon>Eukaryota</taxon>
        <taxon>Fungi</taxon>
        <taxon>Fungi incertae sedis</taxon>
        <taxon>Mucoromycota</taxon>
        <taxon>Glomeromycotina</taxon>
        <taxon>Glomeromycetes</taxon>
        <taxon>Diversisporales</taxon>
        <taxon>Acaulosporaceae</taxon>
        <taxon>Acaulospora</taxon>
    </lineage>
</organism>
<comment type="caution">
    <text evidence="1">The sequence shown here is derived from an EMBL/GenBank/DDBJ whole genome shotgun (WGS) entry which is preliminary data.</text>
</comment>
<dbReference type="Proteomes" id="UP000789525">
    <property type="component" value="Unassembled WGS sequence"/>
</dbReference>
<keyword evidence="2" id="KW-1185">Reference proteome</keyword>
<proteinExistence type="predicted"/>
<protein>
    <submittedName>
        <fullName evidence="1">3241_t:CDS:1</fullName>
    </submittedName>
</protein>
<name>A0ACA9LWK3_9GLOM</name>
<dbReference type="EMBL" id="CAJVPT010008298">
    <property type="protein sequence ID" value="CAG8550477.1"/>
    <property type="molecule type" value="Genomic_DNA"/>
</dbReference>